<keyword evidence="3" id="KW-0408">Iron</keyword>
<gene>
    <name evidence="6" type="ORF">A1332_04635</name>
</gene>
<evidence type="ECO:0000259" key="5">
    <source>
        <dbReference type="Pfam" id="PF00149"/>
    </source>
</evidence>
<dbReference type="NCBIfam" id="NF008359">
    <property type="entry name" value="PRK11148.1"/>
    <property type="match status" value="1"/>
</dbReference>
<dbReference type="CDD" id="cd07402">
    <property type="entry name" value="MPP_GpdQ"/>
    <property type="match status" value="1"/>
</dbReference>
<comment type="similarity">
    <text evidence="4">Belongs to the cyclic nucleotide phosphodiesterase class-III family.</text>
</comment>
<evidence type="ECO:0000256" key="4">
    <source>
        <dbReference type="ARBA" id="ARBA00025742"/>
    </source>
</evidence>
<dbReference type="RefSeq" id="WP_064010470.1">
    <property type="nucleotide sequence ID" value="NZ_LUUG01000117.1"/>
</dbReference>
<dbReference type="Pfam" id="PF00149">
    <property type="entry name" value="Metallophos"/>
    <property type="match status" value="1"/>
</dbReference>
<dbReference type="PANTHER" id="PTHR42988:SF2">
    <property type="entry name" value="CYCLIC NUCLEOTIDE PHOSPHODIESTERASE CBUA0032-RELATED"/>
    <property type="match status" value="1"/>
</dbReference>
<proteinExistence type="inferred from homology"/>
<evidence type="ECO:0000313" key="7">
    <source>
        <dbReference type="Proteomes" id="UP000078090"/>
    </source>
</evidence>
<dbReference type="InterPro" id="IPR026575">
    <property type="entry name" value="GpdQ/CpdA-like"/>
</dbReference>
<dbReference type="OrthoDB" id="9784378at2"/>
<feature type="domain" description="Calcineurin-like phosphoesterase" evidence="5">
    <location>
        <begin position="4"/>
        <end position="193"/>
    </location>
</feature>
<dbReference type="EMBL" id="LUUG01000117">
    <property type="protein sequence ID" value="OAH97689.1"/>
    <property type="molecule type" value="Genomic_DNA"/>
</dbReference>
<reference evidence="6 7" key="1">
    <citation type="submission" date="2016-03" db="EMBL/GenBank/DDBJ databases">
        <authorList>
            <person name="Ploux O."/>
        </authorList>
    </citation>
    <scope>NUCLEOTIDE SEQUENCE [LARGE SCALE GENOMIC DNA]</scope>
    <source>
        <strain evidence="6 7">R-45363</strain>
    </source>
</reference>
<evidence type="ECO:0000313" key="6">
    <source>
        <dbReference type="EMBL" id="OAH97689.1"/>
    </source>
</evidence>
<organism evidence="6 7">
    <name type="scientific">Methylomonas methanica</name>
    <dbReference type="NCBI Taxonomy" id="421"/>
    <lineage>
        <taxon>Bacteria</taxon>
        <taxon>Pseudomonadati</taxon>
        <taxon>Pseudomonadota</taxon>
        <taxon>Gammaproteobacteria</taxon>
        <taxon>Methylococcales</taxon>
        <taxon>Methylococcaceae</taxon>
        <taxon>Methylomonas</taxon>
    </lineage>
</organism>
<dbReference type="Gene3D" id="3.60.21.10">
    <property type="match status" value="1"/>
</dbReference>
<evidence type="ECO:0000256" key="2">
    <source>
        <dbReference type="ARBA" id="ARBA00022801"/>
    </source>
</evidence>
<protein>
    <submittedName>
        <fullName evidence="6">Phosphodiesterase</fullName>
    </submittedName>
</protein>
<dbReference type="SUPFAM" id="SSF56300">
    <property type="entry name" value="Metallo-dependent phosphatases"/>
    <property type="match status" value="1"/>
</dbReference>
<dbReference type="GO" id="GO:0046872">
    <property type="term" value="F:metal ion binding"/>
    <property type="evidence" value="ECO:0007669"/>
    <property type="project" value="UniProtKB-KW"/>
</dbReference>
<sequence length="262" mass="29676">MPILKVLQLTDLHILPHVGDRMLGIDTEQYFQKTLAHAHATHGPFDLILLTGDLGQDPCADSYRRICRHLQTYQTPCLCLPGNHDDWELMETELNVGFVSCRKHLLLKNWQIIALNSQKPGSPAGFVSQEELAFLQQTLSTNEMPALLAIHHHCIASQSSWMDTMQIENGEELLAVAERFPQAKAITCGHLHQEMQTSHKQIAIFATPASCFQFKPFATEFELDTQAPGYRVFELYDDGNLQSRCYRVPISMNGLQTNEHSY</sequence>
<keyword evidence="2" id="KW-0378">Hydrolase</keyword>
<evidence type="ECO:0000256" key="3">
    <source>
        <dbReference type="ARBA" id="ARBA00023004"/>
    </source>
</evidence>
<name>A0A177LXP3_METMH</name>
<comment type="caution">
    <text evidence="6">The sequence shown here is derived from an EMBL/GenBank/DDBJ whole genome shotgun (WGS) entry which is preliminary data.</text>
</comment>
<dbReference type="Proteomes" id="UP000078090">
    <property type="component" value="Unassembled WGS sequence"/>
</dbReference>
<dbReference type="GO" id="GO:0004112">
    <property type="term" value="F:cyclic-nucleotide phosphodiesterase activity"/>
    <property type="evidence" value="ECO:0007669"/>
    <property type="project" value="InterPro"/>
</dbReference>
<dbReference type="InterPro" id="IPR050884">
    <property type="entry name" value="CNP_phosphodiesterase-III"/>
</dbReference>
<dbReference type="AlphaFoldDB" id="A0A177LXP3"/>
<dbReference type="InterPro" id="IPR029052">
    <property type="entry name" value="Metallo-depent_PP-like"/>
</dbReference>
<evidence type="ECO:0000256" key="1">
    <source>
        <dbReference type="ARBA" id="ARBA00022723"/>
    </source>
</evidence>
<dbReference type="PANTHER" id="PTHR42988">
    <property type="entry name" value="PHOSPHOHYDROLASE"/>
    <property type="match status" value="1"/>
</dbReference>
<dbReference type="InterPro" id="IPR004843">
    <property type="entry name" value="Calcineurin-like_PHP"/>
</dbReference>
<keyword evidence="1" id="KW-0479">Metal-binding</keyword>
<accession>A0A177LXP3</accession>